<comment type="caution">
    <text evidence="1">The sequence shown here is derived from an EMBL/GenBank/DDBJ whole genome shotgun (WGS) entry which is preliminary data.</text>
</comment>
<dbReference type="InterPro" id="IPR053173">
    <property type="entry name" value="SAM-binding_MTase"/>
</dbReference>
<dbReference type="PANTHER" id="PTHR45128:SF2">
    <property type="entry name" value="METHYLTRANSFERASE DOMAIN-CONTAINING PROTEIN"/>
    <property type="match status" value="1"/>
</dbReference>
<dbReference type="PANTHER" id="PTHR45128">
    <property type="entry name" value="METHYLTRANSFERASE TYPE 11"/>
    <property type="match status" value="1"/>
</dbReference>
<keyword evidence="2" id="KW-1185">Reference proteome</keyword>
<organism evidence="1 2">
    <name type="scientific">Rhodococcus erythropolis</name>
    <name type="common">Arthrobacter picolinophilus</name>
    <dbReference type="NCBI Taxonomy" id="1833"/>
    <lineage>
        <taxon>Bacteria</taxon>
        <taxon>Bacillati</taxon>
        <taxon>Actinomycetota</taxon>
        <taxon>Actinomycetes</taxon>
        <taxon>Mycobacteriales</taxon>
        <taxon>Nocardiaceae</taxon>
        <taxon>Rhodococcus</taxon>
        <taxon>Rhodococcus erythropolis group</taxon>
    </lineage>
</organism>
<dbReference type="InterPro" id="IPR029063">
    <property type="entry name" value="SAM-dependent_MTases_sf"/>
</dbReference>
<protein>
    <submittedName>
        <fullName evidence="1">Methyltransferase domain-containing protein</fullName>
    </submittedName>
</protein>
<dbReference type="SUPFAM" id="SSF53335">
    <property type="entry name" value="S-adenosyl-L-methionine-dependent methyltransferases"/>
    <property type="match status" value="1"/>
</dbReference>
<dbReference type="RefSeq" id="WP_042951098.1">
    <property type="nucleotide sequence ID" value="NZ_JAECSB010000028.1"/>
</dbReference>
<accession>A0A0C2VRK0</accession>
<dbReference type="Pfam" id="PF13847">
    <property type="entry name" value="Methyltransf_31"/>
    <property type="match status" value="1"/>
</dbReference>
<evidence type="ECO:0000313" key="2">
    <source>
        <dbReference type="Proteomes" id="UP000627573"/>
    </source>
</evidence>
<dbReference type="GO" id="GO:0032259">
    <property type="term" value="P:methylation"/>
    <property type="evidence" value="ECO:0007669"/>
    <property type="project" value="UniProtKB-KW"/>
</dbReference>
<dbReference type="AlphaFoldDB" id="A0A0C2VRK0"/>
<dbReference type="SUPFAM" id="SSF46785">
    <property type="entry name" value="Winged helix' DNA-binding domain"/>
    <property type="match status" value="1"/>
</dbReference>
<dbReference type="CDD" id="cd02440">
    <property type="entry name" value="AdoMet_MTases"/>
    <property type="match status" value="1"/>
</dbReference>
<proteinExistence type="predicted"/>
<dbReference type="InterPro" id="IPR036390">
    <property type="entry name" value="WH_DNA-bd_sf"/>
</dbReference>
<keyword evidence="1" id="KW-0489">Methyltransferase</keyword>
<name>A0A0C2VRK0_RHOER</name>
<dbReference type="InterPro" id="IPR048711">
    <property type="entry name" value="WHD_Rv2258c"/>
</dbReference>
<gene>
    <name evidence="1" type="ORF">I3517_07145</name>
</gene>
<reference evidence="1 2" key="1">
    <citation type="submission" date="2020-12" db="EMBL/GenBank/DDBJ databases">
        <title>Draft genome sequence of furan degrading bacterial strain FUR100.</title>
        <authorList>
            <person name="Woiski C."/>
        </authorList>
    </citation>
    <scope>NUCLEOTIDE SEQUENCE [LARGE SCALE GENOMIC DNA]</scope>
    <source>
        <strain evidence="1 2">FUR100</strain>
    </source>
</reference>
<keyword evidence="1" id="KW-0808">Transferase</keyword>
<dbReference type="InterPro" id="IPR025714">
    <property type="entry name" value="Methyltranfer_dom"/>
</dbReference>
<evidence type="ECO:0000313" key="1">
    <source>
        <dbReference type="EMBL" id="MBH5142389.1"/>
    </source>
</evidence>
<dbReference type="GO" id="GO:0008168">
    <property type="term" value="F:methyltransferase activity"/>
    <property type="evidence" value="ECO:0007669"/>
    <property type="project" value="UniProtKB-KW"/>
</dbReference>
<dbReference type="Pfam" id="PF21320">
    <property type="entry name" value="WHD_Rv2258c"/>
    <property type="match status" value="1"/>
</dbReference>
<dbReference type="InterPro" id="IPR036388">
    <property type="entry name" value="WH-like_DNA-bd_sf"/>
</dbReference>
<dbReference type="EMBL" id="JAECSB010000028">
    <property type="protein sequence ID" value="MBH5142389.1"/>
    <property type="molecule type" value="Genomic_DNA"/>
</dbReference>
<dbReference type="Proteomes" id="UP000627573">
    <property type="component" value="Unassembled WGS sequence"/>
</dbReference>
<sequence length="367" mass="39423">MTAVDGTGAAGTSAADALAERLFAATLGASELQAVYLGDRLGWYRALSDHGPLTSTELADRTGTVERYAREWLEQQAVAGYVDVNSDADRRYSLPQAHADVLVDDENLLFLAPLARLFVATTSSMPRLLDAYRHGGGVTWESMGPDAREGQALLNRPMYLQQLCQQFLPVVTDLHAILVGGGQVADLGMGEGWSSIALALGYPKIEVHGFDVDAASVNAARRNAHDRGVDDRVHFSLVDVAGQAPEAGRVDAGTYDAVFAFECLHDVPDPVGFLSTARAIAQPGAPVIVMDERTADVFDPEAGPIEQLLYGFSLTCCLPDSLSHPGSVATGTVMRHSTLESYAKAAGFERVDVLPIEHEMFRFYRLG</sequence>
<dbReference type="Gene3D" id="1.10.10.10">
    <property type="entry name" value="Winged helix-like DNA-binding domain superfamily/Winged helix DNA-binding domain"/>
    <property type="match status" value="1"/>
</dbReference>
<dbReference type="Gene3D" id="3.40.50.150">
    <property type="entry name" value="Vaccinia Virus protein VP39"/>
    <property type="match status" value="1"/>
</dbReference>